<reference evidence="2" key="1">
    <citation type="submission" date="2018-01" db="EMBL/GenBank/DDBJ databases">
        <title>An insight into the sialome of Amazonian anophelines.</title>
        <authorList>
            <person name="Ribeiro J.M."/>
            <person name="Scarpassa V."/>
            <person name="Calvo E."/>
        </authorList>
    </citation>
    <scope>NUCLEOTIDE SEQUENCE</scope>
    <source>
        <tissue evidence="2">Salivary glands</tissue>
    </source>
</reference>
<protein>
    <submittedName>
        <fullName evidence="2">Putative secreted peptide</fullName>
    </submittedName>
</protein>
<organism evidence="2">
    <name type="scientific">Anopheles braziliensis</name>
    <dbReference type="NCBI Taxonomy" id="58242"/>
    <lineage>
        <taxon>Eukaryota</taxon>
        <taxon>Metazoa</taxon>
        <taxon>Ecdysozoa</taxon>
        <taxon>Arthropoda</taxon>
        <taxon>Hexapoda</taxon>
        <taxon>Insecta</taxon>
        <taxon>Pterygota</taxon>
        <taxon>Neoptera</taxon>
        <taxon>Endopterygota</taxon>
        <taxon>Diptera</taxon>
        <taxon>Nematocera</taxon>
        <taxon>Culicoidea</taxon>
        <taxon>Culicidae</taxon>
        <taxon>Anophelinae</taxon>
        <taxon>Anopheles</taxon>
    </lineage>
</organism>
<evidence type="ECO:0000256" key="1">
    <source>
        <dbReference type="SAM" id="SignalP"/>
    </source>
</evidence>
<dbReference type="EMBL" id="GGFM01011552">
    <property type="protein sequence ID" value="MBW32303.1"/>
    <property type="molecule type" value="Transcribed_RNA"/>
</dbReference>
<evidence type="ECO:0000313" key="2">
    <source>
        <dbReference type="EMBL" id="MBW32303.1"/>
    </source>
</evidence>
<accession>A0A2M3ZUT5</accession>
<dbReference type="AlphaFoldDB" id="A0A2M3ZUT5"/>
<name>A0A2M3ZUT5_9DIPT</name>
<sequence>MIEPVHLHTALLVCLGIPPAGTLHLVPPRGCRNAKVFVPFPYLFGQQPLKDETIAEFFRFRDVSGLVNKFLEPLVRHFVLVQVKRGHRHRTLR</sequence>
<feature type="signal peptide" evidence="1">
    <location>
        <begin position="1"/>
        <end position="22"/>
    </location>
</feature>
<feature type="chain" id="PRO_5014649658" evidence="1">
    <location>
        <begin position="23"/>
        <end position="93"/>
    </location>
</feature>
<keyword evidence="1" id="KW-0732">Signal</keyword>
<proteinExistence type="predicted"/>